<protein>
    <submittedName>
        <fullName evidence="2">Uncharacterized protein</fullName>
    </submittedName>
</protein>
<dbReference type="EMBL" id="JAVFWL010000002">
    <property type="protein sequence ID" value="KAK6732921.1"/>
    <property type="molecule type" value="Genomic_DNA"/>
</dbReference>
<name>A0ABR1C302_NECAM</name>
<gene>
    <name evidence="2" type="primary">Necator_chrII.g4769</name>
    <name evidence="2" type="ORF">RB195_016977</name>
</gene>
<organism evidence="2 3">
    <name type="scientific">Necator americanus</name>
    <name type="common">Human hookworm</name>
    <dbReference type="NCBI Taxonomy" id="51031"/>
    <lineage>
        <taxon>Eukaryota</taxon>
        <taxon>Metazoa</taxon>
        <taxon>Ecdysozoa</taxon>
        <taxon>Nematoda</taxon>
        <taxon>Chromadorea</taxon>
        <taxon>Rhabditida</taxon>
        <taxon>Rhabditina</taxon>
        <taxon>Rhabditomorpha</taxon>
        <taxon>Strongyloidea</taxon>
        <taxon>Ancylostomatidae</taxon>
        <taxon>Bunostominae</taxon>
        <taxon>Necator</taxon>
    </lineage>
</organism>
<proteinExistence type="predicted"/>
<keyword evidence="3" id="KW-1185">Reference proteome</keyword>
<evidence type="ECO:0000313" key="2">
    <source>
        <dbReference type="EMBL" id="KAK6732921.1"/>
    </source>
</evidence>
<reference evidence="2 3" key="1">
    <citation type="submission" date="2023-08" db="EMBL/GenBank/DDBJ databases">
        <title>A Necator americanus chromosomal reference genome.</title>
        <authorList>
            <person name="Ilik V."/>
            <person name="Petrzelkova K.J."/>
            <person name="Pardy F."/>
            <person name="Fuh T."/>
            <person name="Niatou-Singa F.S."/>
            <person name="Gouil Q."/>
            <person name="Baker L."/>
            <person name="Ritchie M.E."/>
            <person name="Jex A.R."/>
            <person name="Gazzola D."/>
            <person name="Li H."/>
            <person name="Toshio Fujiwara R."/>
            <person name="Zhan B."/>
            <person name="Aroian R.V."/>
            <person name="Pafco B."/>
            <person name="Schwarz E.M."/>
        </authorList>
    </citation>
    <scope>NUCLEOTIDE SEQUENCE [LARGE SCALE GENOMIC DNA]</scope>
    <source>
        <strain evidence="2 3">Aroian</strain>
        <tissue evidence="2">Whole animal</tissue>
    </source>
</reference>
<evidence type="ECO:0000256" key="1">
    <source>
        <dbReference type="SAM" id="MobiDB-lite"/>
    </source>
</evidence>
<accession>A0ABR1C302</accession>
<feature type="region of interest" description="Disordered" evidence="1">
    <location>
        <begin position="44"/>
        <end position="73"/>
    </location>
</feature>
<feature type="compositionally biased region" description="Low complexity" evidence="1">
    <location>
        <begin position="47"/>
        <end position="59"/>
    </location>
</feature>
<dbReference type="Proteomes" id="UP001303046">
    <property type="component" value="Unassembled WGS sequence"/>
</dbReference>
<sequence>MLHPKSTPKESKTLCLPSWRPQYHCILLPPPPRVVDFVAKELHKSEPNSSSTAVSASPSGHEPRVKLGKTQLSEEGDEYSSLCSSYLRDHSSCFDLRFESTT</sequence>
<comment type="caution">
    <text evidence="2">The sequence shown here is derived from an EMBL/GenBank/DDBJ whole genome shotgun (WGS) entry which is preliminary data.</text>
</comment>
<evidence type="ECO:0000313" key="3">
    <source>
        <dbReference type="Proteomes" id="UP001303046"/>
    </source>
</evidence>